<dbReference type="GeneID" id="75107113"/>
<gene>
    <name evidence="3" type="ORF">N5910_07635</name>
    <name evidence="2" type="ORF">U2150_01720</name>
</gene>
<accession>A0A9E7UMV0</accession>
<dbReference type="Pfam" id="PF09341">
    <property type="entry name" value="Pcc1"/>
    <property type="match status" value="1"/>
</dbReference>
<keyword evidence="4" id="KW-1185">Reference proteome</keyword>
<dbReference type="EMBL" id="JAXUHJ010000003">
    <property type="protein sequence ID" value="MEJ8542214.1"/>
    <property type="molecule type" value="Genomic_DNA"/>
</dbReference>
<dbReference type="EMBL" id="CP104550">
    <property type="protein sequence ID" value="UXH31402.1"/>
    <property type="molecule type" value="Genomic_DNA"/>
</dbReference>
<name>A0A9E7UMV0_METWO</name>
<evidence type="ECO:0000256" key="1">
    <source>
        <dbReference type="ARBA" id="ARBA00007073"/>
    </source>
</evidence>
<dbReference type="RefSeq" id="WP_074359392.1">
    <property type="nucleotide sequence ID" value="NZ_CP104550.1"/>
</dbReference>
<dbReference type="InterPro" id="IPR015419">
    <property type="entry name" value="CTAG/Pcc1"/>
</dbReference>
<evidence type="ECO:0000313" key="2">
    <source>
        <dbReference type="EMBL" id="MEJ8542214.1"/>
    </source>
</evidence>
<dbReference type="AlphaFoldDB" id="A0A9E7UMV0"/>
<dbReference type="SMR" id="A0A9E7UMV0"/>
<organism evidence="3">
    <name type="scientific">Methanothermobacter wolfeii</name>
    <name type="common">Methanobacterium wolfei</name>
    <dbReference type="NCBI Taxonomy" id="145261"/>
    <lineage>
        <taxon>Archaea</taxon>
        <taxon>Methanobacteriati</taxon>
        <taxon>Methanobacteriota</taxon>
        <taxon>Methanomada group</taxon>
        <taxon>Methanobacteria</taxon>
        <taxon>Methanobacteriales</taxon>
        <taxon>Methanobacteriaceae</taxon>
        <taxon>Methanothermobacter</taxon>
    </lineage>
</organism>
<dbReference type="KEGG" id="mwo:MWSIV6_1512"/>
<reference evidence="3" key="1">
    <citation type="submission" date="2022-09" db="EMBL/GenBank/DDBJ databases">
        <title>Characterization of three MwoI isoschizomers from sequenced genome and metagenomes.</title>
        <authorList>
            <person name="Fomenkov A."/>
            <person name="Xu S.Y."/>
            <person name="Roberts R.J."/>
        </authorList>
    </citation>
    <scope>NUCLEOTIDE SEQUENCE</scope>
    <source>
        <strain evidence="3">DSM 2970</strain>
    </source>
</reference>
<dbReference type="Proteomes" id="UP001369247">
    <property type="component" value="Unassembled WGS sequence"/>
</dbReference>
<dbReference type="NCBIfam" id="NF011470">
    <property type="entry name" value="PRK14887.1"/>
    <property type="match status" value="1"/>
</dbReference>
<reference evidence="2 4" key="2">
    <citation type="submission" date="2023-12" db="EMBL/GenBank/DDBJ databases">
        <title>Phenotypic and Genomic Characterization of Methanothermobacter wolfeii Strain BSEL, a CO2-Capturing Archaeon with Minimal Nutrient Requirements.</title>
        <authorList>
            <person name="Ale Enriquez F."/>
            <person name="Ahring B.K."/>
        </authorList>
    </citation>
    <scope>NUCLEOTIDE SEQUENCE [LARGE SCALE GENOMIC DNA]</scope>
    <source>
        <strain evidence="2 4">BSEL-1</strain>
    </source>
</reference>
<dbReference type="Proteomes" id="UP001065373">
    <property type="component" value="Chromosome"/>
</dbReference>
<comment type="similarity">
    <text evidence="1">Belongs to the CTAG/PCC1 family.</text>
</comment>
<evidence type="ECO:0000313" key="4">
    <source>
        <dbReference type="Proteomes" id="UP001369247"/>
    </source>
</evidence>
<proteinExistence type="inferred from homology"/>
<dbReference type="GeneID" id="58979139"/>
<protein>
    <submittedName>
        <fullName evidence="3">KEOPS complex subunit Pcc1</fullName>
    </submittedName>
</protein>
<evidence type="ECO:0000313" key="3">
    <source>
        <dbReference type="EMBL" id="UXH31402.1"/>
    </source>
</evidence>
<sequence length="72" mass="8262">MNVRITVTAEYDNHEEAEIVMKALEPENESYVYSEIQGSMVRFHMESDSISTALNTADDLIFSEMIVESMIR</sequence>